<dbReference type="InterPro" id="IPR036890">
    <property type="entry name" value="HATPase_C_sf"/>
</dbReference>
<dbReference type="Gene3D" id="2.10.70.100">
    <property type="match status" value="1"/>
</dbReference>
<evidence type="ECO:0000256" key="14">
    <source>
        <dbReference type="ARBA" id="ARBA00022991"/>
    </source>
</evidence>
<dbReference type="NCBIfam" id="TIGR00229">
    <property type="entry name" value="sensory_box"/>
    <property type="match status" value="1"/>
</dbReference>
<dbReference type="EC" id="2.7.13.3" evidence="2"/>
<evidence type="ECO:0000313" key="19">
    <source>
        <dbReference type="Proteomes" id="UP000199468"/>
    </source>
</evidence>
<evidence type="ECO:0000256" key="9">
    <source>
        <dbReference type="ARBA" id="ARBA00022679"/>
    </source>
</evidence>
<evidence type="ECO:0000259" key="17">
    <source>
        <dbReference type="PROSITE" id="PS50113"/>
    </source>
</evidence>
<name>A0ABY0P652_9HYPH</name>
<dbReference type="InterPro" id="IPR000700">
    <property type="entry name" value="PAS-assoc_C"/>
</dbReference>
<accession>A0ABY0P652</accession>
<evidence type="ECO:0000256" key="6">
    <source>
        <dbReference type="ARBA" id="ARBA00022606"/>
    </source>
</evidence>
<dbReference type="Pfam" id="PF07536">
    <property type="entry name" value="HWE_HK"/>
    <property type="match status" value="1"/>
</dbReference>
<dbReference type="InterPro" id="IPR001610">
    <property type="entry name" value="PAC"/>
</dbReference>
<dbReference type="SUPFAM" id="SSF55874">
    <property type="entry name" value="ATPase domain of HSP90 chaperone/DNA topoisomerase II/histidine kinase"/>
    <property type="match status" value="1"/>
</dbReference>
<evidence type="ECO:0000256" key="12">
    <source>
        <dbReference type="ARBA" id="ARBA00022777"/>
    </source>
</evidence>
<comment type="catalytic activity">
    <reaction evidence="1">
        <text>ATP + protein L-histidine = ADP + protein N-phospho-L-histidine.</text>
        <dbReference type="EC" id="2.7.13.3"/>
    </reaction>
</comment>
<evidence type="ECO:0000256" key="16">
    <source>
        <dbReference type="ARBA" id="ARBA00023170"/>
    </source>
</evidence>
<dbReference type="PANTHER" id="PTHR41523:SF8">
    <property type="entry name" value="ETHYLENE RESPONSE SENSOR PROTEIN"/>
    <property type="match status" value="1"/>
</dbReference>
<protein>
    <recommendedName>
        <fullName evidence="3">Blue-light-activated histidine kinase</fullName>
        <ecNumber evidence="2">2.7.13.3</ecNumber>
    </recommendedName>
</protein>
<evidence type="ECO:0000256" key="15">
    <source>
        <dbReference type="ARBA" id="ARBA00023026"/>
    </source>
</evidence>
<evidence type="ECO:0000256" key="8">
    <source>
        <dbReference type="ARBA" id="ARBA00022643"/>
    </source>
</evidence>
<dbReference type="RefSeq" id="WP_082617510.1">
    <property type="nucleotide sequence ID" value="NZ_FNBZ01000005.1"/>
</dbReference>
<keyword evidence="16" id="KW-0675">Receptor</keyword>
<feature type="domain" description="PAC" evidence="17">
    <location>
        <begin position="91"/>
        <end position="144"/>
    </location>
</feature>
<keyword evidence="8" id="KW-0288">FMN</keyword>
<evidence type="ECO:0000256" key="3">
    <source>
        <dbReference type="ARBA" id="ARBA00021740"/>
    </source>
</evidence>
<dbReference type="InterPro" id="IPR035965">
    <property type="entry name" value="PAS-like_dom_sf"/>
</dbReference>
<dbReference type="CDD" id="cd00130">
    <property type="entry name" value="PAS"/>
    <property type="match status" value="1"/>
</dbReference>
<keyword evidence="13" id="KW-0067">ATP-binding</keyword>
<keyword evidence="9" id="KW-0808">Transferase</keyword>
<dbReference type="InterPro" id="IPR011102">
    <property type="entry name" value="Sig_transdc_His_kinase_HWE"/>
</dbReference>
<evidence type="ECO:0000256" key="13">
    <source>
        <dbReference type="ARBA" id="ARBA00022840"/>
    </source>
</evidence>
<evidence type="ECO:0000256" key="10">
    <source>
        <dbReference type="ARBA" id="ARBA00022737"/>
    </source>
</evidence>
<dbReference type="SMART" id="SM00911">
    <property type="entry name" value="HWE_HK"/>
    <property type="match status" value="1"/>
</dbReference>
<dbReference type="SUPFAM" id="SSF55785">
    <property type="entry name" value="PYP-like sensor domain (PAS domain)"/>
    <property type="match status" value="1"/>
</dbReference>
<keyword evidence="14" id="KW-0157">Chromophore</keyword>
<dbReference type="Gene3D" id="3.30.565.10">
    <property type="entry name" value="Histidine kinase-like ATPase, C-terminal domain"/>
    <property type="match status" value="1"/>
</dbReference>
<keyword evidence="11" id="KW-0547">Nucleotide-binding</keyword>
<dbReference type="PANTHER" id="PTHR41523">
    <property type="entry name" value="TWO-COMPONENT SYSTEM SENSOR PROTEIN"/>
    <property type="match status" value="1"/>
</dbReference>
<dbReference type="InterPro" id="IPR013655">
    <property type="entry name" value="PAS_fold_3"/>
</dbReference>
<dbReference type="SMART" id="SM00086">
    <property type="entry name" value="PAC"/>
    <property type="match status" value="1"/>
</dbReference>
<dbReference type="InterPro" id="IPR000014">
    <property type="entry name" value="PAS"/>
</dbReference>
<sequence length="338" mass="37036">MPLNEALKQLRSREDELARVQRIGQIGGLEVDLREGAFRNQRSPEYLAVHGLPADAANESHEAWVARIHPEDRDRVVSHFQQSVDSFDTDYEVEYRIIRPSDGETRWILAKAEIQRDDLGKPIKLIGAHIDITARRTAEEQRELIARELQHRIGNIFSVVSSLISMGARAEPAAAKFADEIIGRLTALHRAHGIVLDKNGDESSDNLPDLIGRLIAPYNAEGSIRISVGGDKVRIGRSSSTSIALIIHELATNAVKHGALSIPTGNVRIEVKGSGEHVVLVWEERGGPAVVGSPHRQGFGSLLVDRAAKAQLGALMRFDWNPAGLVVQIEMSADKIGV</sequence>
<evidence type="ECO:0000256" key="7">
    <source>
        <dbReference type="ARBA" id="ARBA00022630"/>
    </source>
</evidence>
<keyword evidence="10" id="KW-0677">Repeat</keyword>
<dbReference type="Pfam" id="PF08447">
    <property type="entry name" value="PAS_3"/>
    <property type="match status" value="1"/>
</dbReference>
<gene>
    <name evidence="18" type="ORF">SAMN05421844_105408</name>
</gene>
<keyword evidence="6" id="KW-0716">Sensory transduction</keyword>
<dbReference type="EMBL" id="FNBZ01000005">
    <property type="protein sequence ID" value="SDG83675.1"/>
    <property type="molecule type" value="Genomic_DNA"/>
</dbReference>
<keyword evidence="15" id="KW-0843">Virulence</keyword>
<evidence type="ECO:0000256" key="2">
    <source>
        <dbReference type="ARBA" id="ARBA00012438"/>
    </source>
</evidence>
<proteinExistence type="predicted"/>
<evidence type="ECO:0000256" key="1">
    <source>
        <dbReference type="ARBA" id="ARBA00000085"/>
    </source>
</evidence>
<keyword evidence="19" id="KW-1185">Reference proteome</keyword>
<dbReference type="PROSITE" id="PS50113">
    <property type="entry name" value="PAC"/>
    <property type="match status" value="1"/>
</dbReference>
<keyword evidence="7" id="KW-0285">Flavoprotein</keyword>
<organism evidence="18 19">
    <name type="scientific">Bosea robiniae</name>
    <dbReference type="NCBI Taxonomy" id="1036780"/>
    <lineage>
        <taxon>Bacteria</taxon>
        <taxon>Pseudomonadati</taxon>
        <taxon>Pseudomonadota</taxon>
        <taxon>Alphaproteobacteria</taxon>
        <taxon>Hyphomicrobiales</taxon>
        <taxon>Boseaceae</taxon>
        <taxon>Bosea</taxon>
    </lineage>
</organism>
<keyword evidence="4" id="KW-0600">Photoreceptor protein</keyword>
<reference evidence="18 19" key="1">
    <citation type="submission" date="2016-10" db="EMBL/GenBank/DDBJ databases">
        <authorList>
            <person name="Varghese N."/>
            <person name="Submissions S."/>
        </authorList>
    </citation>
    <scope>NUCLEOTIDE SEQUENCE [LARGE SCALE GENOMIC DNA]</scope>
    <source>
        <strain evidence="18 19">DSM 26672</strain>
    </source>
</reference>
<evidence type="ECO:0000256" key="11">
    <source>
        <dbReference type="ARBA" id="ARBA00022741"/>
    </source>
</evidence>
<evidence type="ECO:0000256" key="4">
    <source>
        <dbReference type="ARBA" id="ARBA00022543"/>
    </source>
</evidence>
<evidence type="ECO:0000313" key="18">
    <source>
        <dbReference type="EMBL" id="SDG83675.1"/>
    </source>
</evidence>
<comment type="caution">
    <text evidence="18">The sequence shown here is derived from an EMBL/GenBank/DDBJ whole genome shotgun (WGS) entry which is preliminary data.</text>
</comment>
<keyword evidence="5" id="KW-0597">Phosphoprotein</keyword>
<dbReference type="Proteomes" id="UP000199468">
    <property type="component" value="Unassembled WGS sequence"/>
</dbReference>
<keyword evidence="12" id="KW-0418">Kinase</keyword>
<dbReference type="Gene3D" id="3.30.450.20">
    <property type="entry name" value="PAS domain"/>
    <property type="match status" value="1"/>
</dbReference>
<evidence type="ECO:0000256" key="5">
    <source>
        <dbReference type="ARBA" id="ARBA00022553"/>
    </source>
</evidence>